<proteinExistence type="predicted"/>
<dbReference type="EMBL" id="JAHRHJ020000001">
    <property type="protein sequence ID" value="KAH9331291.1"/>
    <property type="molecule type" value="Genomic_DNA"/>
</dbReference>
<dbReference type="Gene3D" id="3.10.10.10">
    <property type="entry name" value="HIV Type 1 Reverse Transcriptase, subunit A, domain 1"/>
    <property type="match status" value="1"/>
</dbReference>
<feature type="domain" description="Reverse transcriptase" evidence="1">
    <location>
        <begin position="99"/>
        <end position="258"/>
    </location>
</feature>
<dbReference type="Pfam" id="PF00078">
    <property type="entry name" value="RVT_1"/>
    <property type="match status" value="1"/>
</dbReference>
<dbReference type="InterPro" id="IPR053134">
    <property type="entry name" value="RNA-dir_DNA_polymerase"/>
</dbReference>
<sequence>IVKFGASLSAREQKTFTMLLRDFIDVFAWSYKDMPGLDPTLVVHNLVVHTDAKPIKQKLQKMHPRVALLVKEDLKRLLAAGFIRPIDYSEWISNIVPVQKKPIGIRICVDFRNINKACPKDEFLFPNIDMIVDSTAGYEMLSLMDGFSCYNQIKIAEEDQHKIAFTTPWGTFCYQVMPFGLKNAGVTHQWAMTVIFHDMIHDIMEDYIDDILGKFKTREDHPIILQRIFERLCEYKVMLNPTKCVFGVLSRKLLGFIVSRRGIE</sequence>
<dbReference type="SUPFAM" id="SSF56672">
    <property type="entry name" value="DNA/RNA polymerases"/>
    <property type="match status" value="1"/>
</dbReference>
<reference evidence="2 3" key="1">
    <citation type="journal article" date="2021" name="Nat. Plants">
        <title>The Taxus genome provides insights into paclitaxel biosynthesis.</title>
        <authorList>
            <person name="Xiong X."/>
            <person name="Gou J."/>
            <person name="Liao Q."/>
            <person name="Li Y."/>
            <person name="Zhou Q."/>
            <person name="Bi G."/>
            <person name="Li C."/>
            <person name="Du R."/>
            <person name="Wang X."/>
            <person name="Sun T."/>
            <person name="Guo L."/>
            <person name="Liang H."/>
            <person name="Lu P."/>
            <person name="Wu Y."/>
            <person name="Zhang Z."/>
            <person name="Ro D.K."/>
            <person name="Shang Y."/>
            <person name="Huang S."/>
            <person name="Yan J."/>
        </authorList>
    </citation>
    <scope>NUCLEOTIDE SEQUENCE [LARGE SCALE GENOMIC DNA]</scope>
    <source>
        <strain evidence="2">Ta-2019</strain>
    </source>
</reference>
<dbReference type="InterPro" id="IPR043502">
    <property type="entry name" value="DNA/RNA_pol_sf"/>
</dbReference>
<dbReference type="InterPro" id="IPR000477">
    <property type="entry name" value="RT_dom"/>
</dbReference>
<evidence type="ECO:0000313" key="2">
    <source>
        <dbReference type="EMBL" id="KAH9331291.1"/>
    </source>
</evidence>
<dbReference type="PANTHER" id="PTHR24559:SF431">
    <property type="entry name" value="RNA-DIRECTED DNA POLYMERASE HOMOLOG"/>
    <property type="match status" value="1"/>
</dbReference>
<feature type="non-terminal residue" evidence="2">
    <location>
        <position position="1"/>
    </location>
</feature>
<comment type="caution">
    <text evidence="2">The sequence shown here is derived from an EMBL/GenBank/DDBJ whole genome shotgun (WGS) entry which is preliminary data.</text>
</comment>
<dbReference type="CDD" id="cd01647">
    <property type="entry name" value="RT_LTR"/>
    <property type="match status" value="1"/>
</dbReference>
<evidence type="ECO:0000259" key="1">
    <source>
        <dbReference type="Pfam" id="PF00078"/>
    </source>
</evidence>
<dbReference type="AlphaFoldDB" id="A0AA38GXZ1"/>
<dbReference type="PANTHER" id="PTHR24559">
    <property type="entry name" value="TRANSPOSON TY3-I GAG-POL POLYPROTEIN"/>
    <property type="match status" value="1"/>
</dbReference>
<dbReference type="InterPro" id="IPR043128">
    <property type="entry name" value="Rev_trsase/Diguanyl_cyclase"/>
</dbReference>
<dbReference type="Gene3D" id="3.30.70.270">
    <property type="match status" value="1"/>
</dbReference>
<gene>
    <name evidence="2" type="ORF">KI387_003399</name>
</gene>
<dbReference type="Proteomes" id="UP000824469">
    <property type="component" value="Unassembled WGS sequence"/>
</dbReference>
<protein>
    <recommendedName>
        <fullName evidence="1">Reverse transcriptase domain-containing protein</fullName>
    </recommendedName>
</protein>
<keyword evidence="3" id="KW-1185">Reference proteome</keyword>
<organism evidence="2 3">
    <name type="scientific">Taxus chinensis</name>
    <name type="common">Chinese yew</name>
    <name type="synonym">Taxus wallichiana var. chinensis</name>
    <dbReference type="NCBI Taxonomy" id="29808"/>
    <lineage>
        <taxon>Eukaryota</taxon>
        <taxon>Viridiplantae</taxon>
        <taxon>Streptophyta</taxon>
        <taxon>Embryophyta</taxon>
        <taxon>Tracheophyta</taxon>
        <taxon>Spermatophyta</taxon>
        <taxon>Pinopsida</taxon>
        <taxon>Pinidae</taxon>
        <taxon>Conifers II</taxon>
        <taxon>Cupressales</taxon>
        <taxon>Taxaceae</taxon>
        <taxon>Taxus</taxon>
    </lineage>
</organism>
<name>A0AA38GXZ1_TAXCH</name>
<accession>A0AA38GXZ1</accession>
<evidence type="ECO:0000313" key="3">
    <source>
        <dbReference type="Proteomes" id="UP000824469"/>
    </source>
</evidence>
<feature type="non-terminal residue" evidence="2">
    <location>
        <position position="264"/>
    </location>
</feature>